<organism evidence="1 2">
    <name type="scientific">Heyndrickxia acidicola</name>
    <dbReference type="NCBI Taxonomy" id="209389"/>
    <lineage>
        <taxon>Bacteria</taxon>
        <taxon>Bacillati</taxon>
        <taxon>Bacillota</taxon>
        <taxon>Bacilli</taxon>
        <taxon>Bacillales</taxon>
        <taxon>Bacillaceae</taxon>
        <taxon>Heyndrickxia</taxon>
    </lineage>
</organism>
<proteinExistence type="predicted"/>
<name>A0ABU6MHH7_9BACI</name>
<evidence type="ECO:0000313" key="1">
    <source>
        <dbReference type="EMBL" id="MED1204131.1"/>
    </source>
</evidence>
<sequence>MKKNHVNWGRSSPLERILSAFLIRVKDAASYLIIPPKPHRCNGDEQRYPSKIGNYSKGLPHNELGEVELFAYQAFLTALNTGKPSDFEQIPLGGAVKLTDPQSAYAYELAGPDSHQITLEAPPSFSSAREASEMAELYWRALARDVPFAEYDTNPITQEAAADLSTYSDFGGPKVNGRVTTDTLFRGDKSGDVLGPFLSQFMWKDVPYGADTVVQQYRTTVPKDDHLTDYKEWLKIQNGMLPSTSNVFDTAKRYIRDGRGLSEYVHEDFPYMAVLNACLILLSYGPDALDQNNPYLQSLTQTGFSTFGAPHILDFTARAARAALEAAWFQKFLVHRRLRPEEFGGRVHNTKIGAAQYPIHEDLLSSRVLTEIDKQYGSFLLPVAYAEGCATHPAFPGGHASFASAGVTMLKAFFNESFVIPNPVQASADGLSLIPRGSLLNNW</sequence>
<dbReference type="SUPFAM" id="SSF48317">
    <property type="entry name" value="Acid phosphatase/Vanadium-dependent haloperoxidase"/>
    <property type="match status" value="1"/>
</dbReference>
<reference evidence="1 2" key="1">
    <citation type="submission" date="2023-03" db="EMBL/GenBank/DDBJ databases">
        <title>Bacillus Genome Sequencing.</title>
        <authorList>
            <person name="Dunlap C."/>
        </authorList>
    </citation>
    <scope>NUCLEOTIDE SEQUENCE [LARGE SCALE GENOMIC DNA]</scope>
    <source>
        <strain evidence="1 2">B-23453</strain>
    </source>
</reference>
<dbReference type="RefSeq" id="WP_232317530.1">
    <property type="nucleotide sequence ID" value="NZ_JARMAB010000020.1"/>
</dbReference>
<dbReference type="PANTHER" id="PTHR34599:SF1">
    <property type="entry name" value="PHOSPHATIDIC ACID PHOSPHATASE TYPE 2_HALOPEROXIDASE DOMAIN-CONTAINING PROTEIN"/>
    <property type="match status" value="1"/>
</dbReference>
<dbReference type="PANTHER" id="PTHR34599">
    <property type="entry name" value="PEROXIDASE-RELATED"/>
    <property type="match status" value="1"/>
</dbReference>
<dbReference type="InterPro" id="IPR036938">
    <property type="entry name" value="PAP2/HPO_sf"/>
</dbReference>
<dbReference type="Proteomes" id="UP001341444">
    <property type="component" value="Unassembled WGS sequence"/>
</dbReference>
<evidence type="ECO:0000313" key="2">
    <source>
        <dbReference type="Proteomes" id="UP001341444"/>
    </source>
</evidence>
<accession>A0ABU6MHH7</accession>
<dbReference type="InterPro" id="IPR016119">
    <property type="entry name" value="Br/Cl_peroxidase_C"/>
</dbReference>
<dbReference type="Gene3D" id="1.10.606.10">
    <property type="entry name" value="Vanadium-containing Chloroperoxidase, domain 2"/>
    <property type="match status" value="1"/>
</dbReference>
<comment type="caution">
    <text evidence="1">The sequence shown here is derived from an EMBL/GenBank/DDBJ whole genome shotgun (WGS) entry which is preliminary data.</text>
</comment>
<keyword evidence="2" id="KW-1185">Reference proteome</keyword>
<protein>
    <submittedName>
        <fullName evidence="1">Phosphoesterase</fullName>
    </submittedName>
</protein>
<gene>
    <name evidence="1" type="ORF">P4T90_13820</name>
</gene>
<dbReference type="EMBL" id="JARMAB010000020">
    <property type="protein sequence ID" value="MED1204131.1"/>
    <property type="molecule type" value="Genomic_DNA"/>
</dbReference>
<dbReference type="InterPro" id="IPR052559">
    <property type="entry name" value="V-haloperoxidase"/>
</dbReference>